<dbReference type="OrthoDB" id="5625885at2"/>
<gene>
    <name evidence="2" type="ORF">A10D4_05572</name>
</gene>
<comment type="caution">
    <text evidence="2">The sequence shown here is derived from an EMBL/GenBank/DDBJ whole genome shotgun (WGS) entry which is preliminary data.</text>
</comment>
<dbReference type="eggNOG" id="ENOG5033AS4">
    <property type="taxonomic scope" value="Bacteria"/>
</dbReference>
<evidence type="ECO:0000256" key="1">
    <source>
        <dbReference type="SAM" id="Phobius"/>
    </source>
</evidence>
<keyword evidence="3" id="KW-1185">Reference proteome</keyword>
<evidence type="ECO:0000313" key="3">
    <source>
        <dbReference type="Proteomes" id="UP000014115"/>
    </source>
</evidence>
<dbReference type="STRING" id="740709.A10D4_05572"/>
<sequence>MSSNTDSSKKPNMLSMMFSVLAAFFGVQSEKNRVRDFSNGNPWPFIAIGVIFAVIFVLGLVAIVNIVLATAT</sequence>
<proteinExistence type="predicted"/>
<dbReference type="InterPro" id="IPR021344">
    <property type="entry name" value="DUF2970"/>
</dbReference>
<feature type="transmembrane region" description="Helical" evidence="1">
    <location>
        <begin position="45"/>
        <end position="68"/>
    </location>
</feature>
<name>K2KCU4_9GAMM</name>
<dbReference type="AlphaFoldDB" id="K2KCU4"/>
<protein>
    <recommendedName>
        <fullName evidence="4">DUF2970 domain-containing protein</fullName>
    </recommendedName>
</protein>
<organism evidence="2 3">
    <name type="scientific">Idiomarina xiamenensis 10-D-4</name>
    <dbReference type="NCBI Taxonomy" id="740709"/>
    <lineage>
        <taxon>Bacteria</taxon>
        <taxon>Pseudomonadati</taxon>
        <taxon>Pseudomonadota</taxon>
        <taxon>Gammaproteobacteria</taxon>
        <taxon>Alteromonadales</taxon>
        <taxon>Idiomarinaceae</taxon>
        <taxon>Idiomarina</taxon>
    </lineage>
</organism>
<dbReference type="PATRIC" id="fig|740709.3.peg.1136"/>
<keyword evidence="1" id="KW-0472">Membrane</keyword>
<dbReference type="Pfam" id="PF11174">
    <property type="entry name" value="DUF2970"/>
    <property type="match status" value="1"/>
</dbReference>
<evidence type="ECO:0008006" key="4">
    <source>
        <dbReference type="Google" id="ProtNLM"/>
    </source>
</evidence>
<reference evidence="2 3" key="1">
    <citation type="journal article" date="2012" name="J. Bacteriol.">
        <title>Genome Sequence of Idiomarina xiamenensis Type Strain 10-D-4.</title>
        <authorList>
            <person name="Lai Q."/>
            <person name="Wang L."/>
            <person name="Wang W."/>
            <person name="Shao Z."/>
        </authorList>
    </citation>
    <scope>NUCLEOTIDE SEQUENCE [LARGE SCALE GENOMIC DNA]</scope>
    <source>
        <strain evidence="2 3">10-D-4</strain>
    </source>
</reference>
<dbReference type="EMBL" id="AMRG01000005">
    <property type="protein sequence ID" value="EKE84512.1"/>
    <property type="molecule type" value="Genomic_DNA"/>
</dbReference>
<accession>K2KCU4</accession>
<evidence type="ECO:0000313" key="2">
    <source>
        <dbReference type="EMBL" id="EKE84512.1"/>
    </source>
</evidence>
<keyword evidence="1" id="KW-1133">Transmembrane helix</keyword>
<keyword evidence="1" id="KW-0812">Transmembrane</keyword>
<dbReference type="Proteomes" id="UP000014115">
    <property type="component" value="Unassembled WGS sequence"/>
</dbReference>